<accession>A0A081FUV9</accession>
<dbReference type="PATRIC" id="fig|1232683.4.peg.3483"/>
<reference evidence="1 2" key="1">
    <citation type="submission" date="2014-04" db="EMBL/GenBank/DDBJ databases">
        <title>Marinobacterium kochiensis sp. nov., isolated from sediment sample collected from Kochi backwaters in Kerala, India.</title>
        <authorList>
            <person name="Singh A."/>
            <person name="Pinnaka A.K."/>
        </authorList>
    </citation>
    <scope>NUCLEOTIDE SEQUENCE [LARGE SCALE GENOMIC DNA]</scope>
    <source>
        <strain evidence="1 2">AK27</strain>
    </source>
</reference>
<dbReference type="AlphaFoldDB" id="A0A081FUV9"/>
<comment type="caution">
    <text evidence="1">The sequence shown here is derived from an EMBL/GenBank/DDBJ whole genome shotgun (WGS) entry which is preliminary data.</text>
</comment>
<dbReference type="Proteomes" id="UP000028252">
    <property type="component" value="Unassembled WGS sequence"/>
</dbReference>
<sequence>MVQQSLQACEEAKADVAKLAKAKYPSHQPTPEAASQLGGYGEFSSAGDNTYYVIKCYRSGGPFWILQFQLRGIEQDAQLKKAWGEFFGN</sequence>
<evidence type="ECO:0000313" key="2">
    <source>
        <dbReference type="Proteomes" id="UP000028252"/>
    </source>
</evidence>
<name>A0A081FUV9_9GAMM</name>
<gene>
    <name evidence="1" type="ORF">ADIMK_3542</name>
</gene>
<organism evidence="1 2">
    <name type="scientific">Marinobacterium lacunae</name>
    <dbReference type="NCBI Taxonomy" id="1232683"/>
    <lineage>
        <taxon>Bacteria</taxon>
        <taxon>Pseudomonadati</taxon>
        <taxon>Pseudomonadota</taxon>
        <taxon>Gammaproteobacteria</taxon>
        <taxon>Oceanospirillales</taxon>
        <taxon>Oceanospirillaceae</taxon>
        <taxon>Marinobacterium</taxon>
    </lineage>
</organism>
<keyword evidence="2" id="KW-1185">Reference proteome</keyword>
<protein>
    <submittedName>
        <fullName evidence="1">Uncharacterized protein</fullName>
    </submittedName>
</protein>
<evidence type="ECO:0000313" key="1">
    <source>
        <dbReference type="EMBL" id="KEA62314.1"/>
    </source>
</evidence>
<proteinExistence type="predicted"/>
<dbReference type="EMBL" id="JMQN01000052">
    <property type="protein sequence ID" value="KEA62314.1"/>
    <property type="molecule type" value="Genomic_DNA"/>
</dbReference>